<evidence type="ECO:0000256" key="5">
    <source>
        <dbReference type="PROSITE-ProRule" id="PRU00221"/>
    </source>
</evidence>
<dbReference type="Pfam" id="PF00400">
    <property type="entry name" value="WD40"/>
    <property type="match status" value="5"/>
</dbReference>
<evidence type="ECO:0000256" key="2">
    <source>
        <dbReference type="ARBA" id="ARBA00022574"/>
    </source>
</evidence>
<feature type="repeat" description="WD" evidence="5">
    <location>
        <begin position="100"/>
        <end position="141"/>
    </location>
</feature>
<feature type="compositionally biased region" description="Acidic residues" evidence="6">
    <location>
        <begin position="33"/>
        <end position="56"/>
    </location>
</feature>
<proteinExistence type="predicted"/>
<accession>F0Y2W4</accession>
<evidence type="ECO:0000256" key="1">
    <source>
        <dbReference type="ARBA" id="ARBA00004123"/>
    </source>
</evidence>
<dbReference type="GO" id="GO:0034511">
    <property type="term" value="F:U3 snoRNA binding"/>
    <property type="evidence" value="ECO:0007669"/>
    <property type="project" value="InterPro"/>
</dbReference>
<keyword evidence="2 5" id="KW-0853">WD repeat</keyword>
<evidence type="ECO:0000256" key="6">
    <source>
        <dbReference type="SAM" id="MobiDB-lite"/>
    </source>
</evidence>
<gene>
    <name evidence="7" type="ORF">AURANDRAFT_23083</name>
</gene>
<dbReference type="OrthoDB" id="189968at2759"/>
<dbReference type="InterPro" id="IPR001680">
    <property type="entry name" value="WD40_rpt"/>
</dbReference>
<dbReference type="SMART" id="SM00320">
    <property type="entry name" value="WD40"/>
    <property type="match status" value="6"/>
</dbReference>
<evidence type="ECO:0000256" key="4">
    <source>
        <dbReference type="ARBA" id="ARBA00023242"/>
    </source>
</evidence>
<feature type="repeat" description="WD" evidence="5">
    <location>
        <begin position="152"/>
        <end position="193"/>
    </location>
</feature>
<keyword evidence="3" id="KW-0677">Repeat</keyword>
<dbReference type="AlphaFoldDB" id="F0Y2W4"/>
<evidence type="ECO:0000313" key="7">
    <source>
        <dbReference type="EMBL" id="EGB10154.1"/>
    </source>
</evidence>
<dbReference type="InterPro" id="IPR036322">
    <property type="entry name" value="WD40_repeat_dom_sf"/>
</dbReference>
<dbReference type="InterPro" id="IPR019775">
    <property type="entry name" value="WD40_repeat_CS"/>
</dbReference>
<dbReference type="PROSITE" id="PS50082">
    <property type="entry name" value="WD_REPEATS_2"/>
    <property type="match status" value="2"/>
</dbReference>
<dbReference type="SUPFAM" id="SSF50978">
    <property type="entry name" value="WD40 repeat-like"/>
    <property type="match status" value="1"/>
</dbReference>
<dbReference type="InParanoid" id="F0Y2W4"/>
<dbReference type="OMA" id="MPEQARM"/>
<keyword evidence="8" id="KW-1185">Reference proteome</keyword>
<reference evidence="7 8" key="1">
    <citation type="journal article" date="2011" name="Proc. Natl. Acad. Sci. U.S.A.">
        <title>Niche of harmful alga Aureococcus anophagefferens revealed through ecogenomics.</title>
        <authorList>
            <person name="Gobler C.J."/>
            <person name="Berry D.L."/>
            <person name="Dyhrman S.T."/>
            <person name="Wilhelm S.W."/>
            <person name="Salamov A."/>
            <person name="Lobanov A.V."/>
            <person name="Zhang Y."/>
            <person name="Collier J.L."/>
            <person name="Wurch L.L."/>
            <person name="Kustka A.B."/>
            <person name="Dill B.D."/>
            <person name="Shah M."/>
            <person name="VerBerkmoes N.C."/>
            <person name="Kuo A."/>
            <person name="Terry A."/>
            <person name="Pangilinan J."/>
            <person name="Lindquist E.A."/>
            <person name="Lucas S."/>
            <person name="Paulsen I.T."/>
            <person name="Hattenrath-Lehmann T.K."/>
            <person name="Talmage S.C."/>
            <person name="Walker E.A."/>
            <person name="Koch F."/>
            <person name="Burson A.M."/>
            <person name="Marcoval M.A."/>
            <person name="Tang Y.Z."/>
            <person name="Lecleir G.R."/>
            <person name="Coyne K.J."/>
            <person name="Berg G.M."/>
            <person name="Bertrand E.M."/>
            <person name="Saito M.A."/>
            <person name="Gladyshev V.N."/>
            <person name="Grigoriev I.V."/>
        </authorList>
    </citation>
    <scope>NUCLEOTIDE SEQUENCE [LARGE SCALE GENOMIC DNA]</scope>
    <source>
        <strain evidence="8">CCMP 1984</strain>
    </source>
</reference>
<name>F0Y2W4_AURAN</name>
<dbReference type="EMBL" id="GL833124">
    <property type="protein sequence ID" value="EGB10154.1"/>
    <property type="molecule type" value="Genomic_DNA"/>
</dbReference>
<dbReference type="PROSITE" id="PS50294">
    <property type="entry name" value="WD_REPEATS_REGION"/>
    <property type="match status" value="1"/>
</dbReference>
<dbReference type="InterPro" id="IPR015943">
    <property type="entry name" value="WD40/YVTN_repeat-like_dom_sf"/>
</dbReference>
<dbReference type="GeneID" id="20219704"/>
<dbReference type="Proteomes" id="UP000002729">
    <property type="component" value="Unassembled WGS sequence"/>
</dbReference>
<dbReference type="PROSITE" id="PS00678">
    <property type="entry name" value="WD_REPEATS_1"/>
    <property type="match status" value="1"/>
</dbReference>
<comment type="subcellular location">
    <subcellularLocation>
        <location evidence="1">Nucleus</location>
    </subcellularLocation>
</comment>
<dbReference type="InterPro" id="IPR039241">
    <property type="entry name" value="Rrp9-like"/>
</dbReference>
<evidence type="ECO:0000256" key="3">
    <source>
        <dbReference type="ARBA" id="ARBA00022737"/>
    </source>
</evidence>
<dbReference type="PANTHER" id="PTHR19865:SF0">
    <property type="entry name" value="U3 SMALL NUCLEOLAR RNA-INTERACTING PROTEIN 2"/>
    <property type="match status" value="1"/>
</dbReference>
<evidence type="ECO:0000313" key="8">
    <source>
        <dbReference type="Proteomes" id="UP000002729"/>
    </source>
</evidence>
<feature type="region of interest" description="Disordered" evidence="6">
    <location>
        <begin position="15"/>
        <end position="59"/>
    </location>
</feature>
<dbReference type="GO" id="GO:0032040">
    <property type="term" value="C:small-subunit processome"/>
    <property type="evidence" value="ECO:0007669"/>
    <property type="project" value="TreeGrafter"/>
</dbReference>
<dbReference type="eggNOG" id="KOG0299">
    <property type="taxonomic scope" value="Eukaryota"/>
</dbReference>
<protein>
    <submittedName>
        <fullName evidence="7">Uncharacterized protein</fullName>
    </submittedName>
</protein>
<dbReference type="Gene3D" id="2.130.10.10">
    <property type="entry name" value="YVTN repeat-like/Quinoprotein amine dehydrogenase"/>
    <property type="match status" value="1"/>
</dbReference>
<keyword evidence="4" id="KW-0539">Nucleus</keyword>
<dbReference type="KEGG" id="aaf:AURANDRAFT_23083"/>
<dbReference type="PANTHER" id="PTHR19865">
    <property type="entry name" value="U3 SMALL NUCLEOLAR RNA INTERACTING PROTEIN 2"/>
    <property type="match status" value="1"/>
</dbReference>
<sequence>MRYAQKYLEEARADERAAKKKQGYRYDEKRDVLDEDDDDDDDDDDDGDDGGDDDSEDGRVGARLRAAREAEAASAFERLGARLEALGFDGDVAASRKTVLAGHRGPVTCVAICESSGQVWSGSKDNALLLHDAATGARVRTLLPRWPQRASEDAREAEVLAVACSADGRYAATAGSDGLVHVWDARSARLAHSLRGHKGRVTCLAFRDDAHARLGGGDDDGLGGGDASSQLFSGGDDGSVKHWGAKAGAYVETLFGHEAPVAALDCAYEEKPLSGGRDRTARCWKIRDESHLVYRSPTAGGLGSSVDACRVLDRDRFLTGGDDGALSLWSARRKKPVVSVKRAHGAGAAAQALGAAAAGDVSAHVPRWLQSVAAPRHADVVASGSCDGAVRLWTVDDKDAAKQVLEPFAALPQLGFVNGLAAPRDAAFLAAAVAKEPRLGRWEKVAKAKNCVVLYPLLNSGSAL</sequence>
<organism evidence="8">
    <name type="scientific">Aureococcus anophagefferens</name>
    <name type="common">Harmful bloom alga</name>
    <dbReference type="NCBI Taxonomy" id="44056"/>
    <lineage>
        <taxon>Eukaryota</taxon>
        <taxon>Sar</taxon>
        <taxon>Stramenopiles</taxon>
        <taxon>Ochrophyta</taxon>
        <taxon>Pelagophyceae</taxon>
        <taxon>Pelagomonadales</taxon>
        <taxon>Pelagomonadaceae</taxon>
        <taxon>Aureococcus</taxon>
    </lineage>
</organism>
<dbReference type="RefSeq" id="XP_009034979.1">
    <property type="nucleotide sequence ID" value="XM_009036731.1"/>
</dbReference>